<keyword evidence="1" id="KW-0805">Transcription regulation</keyword>
<dbReference type="OrthoDB" id="6155297at2"/>
<dbReference type="RefSeq" id="WP_069206828.1">
    <property type="nucleotide sequence ID" value="NZ_CP014168.1"/>
</dbReference>
<reference evidence="5 6" key="1">
    <citation type="submission" date="2016-01" db="EMBL/GenBank/DDBJ databases">
        <title>Complete genome and mega plasmid sequence of Sphingomonas panacis DCY99 elicits systemic resistance in rice to Xanthomonas oryzae.</title>
        <authorList>
            <person name="Kim Y.J."/>
            <person name="Yang D.C."/>
            <person name="Sing P."/>
        </authorList>
    </citation>
    <scope>NUCLEOTIDE SEQUENCE [LARGE SCALE GENOMIC DNA]</scope>
    <source>
        <strain evidence="5 6">DCY99</strain>
    </source>
</reference>
<dbReference type="STRING" id="1560345.AWL63_22520"/>
<dbReference type="SUPFAM" id="SSF46785">
    <property type="entry name" value="Winged helix' DNA-binding domain"/>
    <property type="match status" value="1"/>
</dbReference>
<dbReference type="SUPFAM" id="SSF51206">
    <property type="entry name" value="cAMP-binding domain-like"/>
    <property type="match status" value="1"/>
</dbReference>
<dbReference type="InterPro" id="IPR018490">
    <property type="entry name" value="cNMP-bd_dom_sf"/>
</dbReference>
<accession>A0A1B3ZFX1</accession>
<dbReference type="InterPro" id="IPR012318">
    <property type="entry name" value="HTH_CRP"/>
</dbReference>
<evidence type="ECO:0000259" key="4">
    <source>
        <dbReference type="PROSITE" id="PS51063"/>
    </source>
</evidence>
<dbReference type="InterPro" id="IPR036388">
    <property type="entry name" value="WH-like_DNA-bd_sf"/>
</dbReference>
<dbReference type="Pfam" id="PF00027">
    <property type="entry name" value="cNMP_binding"/>
    <property type="match status" value="1"/>
</dbReference>
<keyword evidence="2" id="KW-0238">DNA-binding</keyword>
<proteinExistence type="predicted"/>
<feature type="domain" description="HTH crp-type" evidence="4">
    <location>
        <begin position="150"/>
        <end position="224"/>
    </location>
</feature>
<name>A0A1B3ZFX1_9SPHN</name>
<evidence type="ECO:0000313" key="5">
    <source>
        <dbReference type="EMBL" id="AOH86318.1"/>
    </source>
</evidence>
<dbReference type="EMBL" id="CP014168">
    <property type="protein sequence ID" value="AOH86318.1"/>
    <property type="molecule type" value="Genomic_DNA"/>
</dbReference>
<sequence>MSSSPLEFLARRLSQRAPLSEDDVAAVSSLPHTVRIVHAATYLVREGEPPKPYCALVISGMAFRHKLTVLGARQIVSLHLRGDILDLQHLFLNIADHSVQALTELDVAEIDREALREVALARPAIGQALWIEGLVDASIYREWVLNVGRRDARARIAHILCEIAIRMHAAEIIEAERFQLPMTQEQLGDATGLTSVHVNRTMKALAADGLIEQAGRWISIRDWNGIRREGDFNPLYLHLDQVAPHFGRPLSALFSRRG</sequence>
<dbReference type="InterPro" id="IPR036390">
    <property type="entry name" value="WH_DNA-bd_sf"/>
</dbReference>
<evidence type="ECO:0000256" key="2">
    <source>
        <dbReference type="ARBA" id="ARBA00023125"/>
    </source>
</evidence>
<keyword evidence="6" id="KW-1185">Reference proteome</keyword>
<evidence type="ECO:0000256" key="1">
    <source>
        <dbReference type="ARBA" id="ARBA00023015"/>
    </source>
</evidence>
<dbReference type="KEGG" id="span:AWL63_22520"/>
<protein>
    <submittedName>
        <fullName evidence="5">Crp/Fnr family transcriptional regulator</fullName>
    </submittedName>
</protein>
<keyword evidence="3" id="KW-0804">Transcription</keyword>
<dbReference type="GO" id="GO:0006355">
    <property type="term" value="P:regulation of DNA-templated transcription"/>
    <property type="evidence" value="ECO:0007669"/>
    <property type="project" value="InterPro"/>
</dbReference>
<dbReference type="AlphaFoldDB" id="A0A1B3ZFX1"/>
<gene>
    <name evidence="5" type="ORF">AWL63_22520</name>
</gene>
<dbReference type="CDD" id="cd00038">
    <property type="entry name" value="CAP_ED"/>
    <property type="match status" value="1"/>
</dbReference>
<dbReference type="Proteomes" id="UP000094256">
    <property type="component" value="Chromosome"/>
</dbReference>
<organism evidence="5 6">
    <name type="scientific">Sphingomonas panacis</name>
    <dbReference type="NCBI Taxonomy" id="1560345"/>
    <lineage>
        <taxon>Bacteria</taxon>
        <taxon>Pseudomonadati</taxon>
        <taxon>Pseudomonadota</taxon>
        <taxon>Alphaproteobacteria</taxon>
        <taxon>Sphingomonadales</taxon>
        <taxon>Sphingomonadaceae</taxon>
        <taxon>Sphingomonas</taxon>
    </lineage>
</organism>
<dbReference type="GO" id="GO:0003677">
    <property type="term" value="F:DNA binding"/>
    <property type="evidence" value="ECO:0007669"/>
    <property type="project" value="UniProtKB-KW"/>
</dbReference>
<dbReference type="SMART" id="SM00419">
    <property type="entry name" value="HTH_CRP"/>
    <property type="match status" value="1"/>
</dbReference>
<dbReference type="InterPro" id="IPR014710">
    <property type="entry name" value="RmlC-like_jellyroll"/>
</dbReference>
<dbReference type="Gene3D" id="2.60.120.10">
    <property type="entry name" value="Jelly Rolls"/>
    <property type="match status" value="1"/>
</dbReference>
<dbReference type="InterPro" id="IPR000595">
    <property type="entry name" value="cNMP-bd_dom"/>
</dbReference>
<evidence type="ECO:0000256" key="3">
    <source>
        <dbReference type="ARBA" id="ARBA00023163"/>
    </source>
</evidence>
<dbReference type="Gene3D" id="1.10.10.10">
    <property type="entry name" value="Winged helix-like DNA-binding domain superfamily/Winged helix DNA-binding domain"/>
    <property type="match status" value="1"/>
</dbReference>
<evidence type="ECO:0000313" key="6">
    <source>
        <dbReference type="Proteomes" id="UP000094256"/>
    </source>
</evidence>
<dbReference type="Pfam" id="PF13545">
    <property type="entry name" value="HTH_Crp_2"/>
    <property type="match status" value="1"/>
</dbReference>
<dbReference type="PROSITE" id="PS51063">
    <property type="entry name" value="HTH_CRP_2"/>
    <property type="match status" value="1"/>
</dbReference>